<accession>A0A0S1SMW7</accession>
<dbReference type="InterPro" id="IPR036291">
    <property type="entry name" value="NAD(P)-bd_dom_sf"/>
</dbReference>
<evidence type="ECO:0000313" key="4">
    <source>
        <dbReference type="Proteomes" id="UP000069135"/>
    </source>
</evidence>
<protein>
    <submittedName>
        <fullName evidence="3">CDP-glucose 4,6-dehydratase</fullName>
    </submittedName>
</protein>
<proteinExistence type="inferred from homology"/>
<dbReference type="Gene3D" id="3.90.25.10">
    <property type="entry name" value="UDP-galactose 4-epimerase, domain 1"/>
    <property type="match status" value="1"/>
</dbReference>
<reference evidence="4" key="1">
    <citation type="submission" date="2015-10" db="EMBL/GenBank/DDBJ databases">
        <title>Analysis of five complete genome sequences for members of the class Peribacteria in the recently recognized Peregrinibacteria bacterial phylum.</title>
        <authorList>
            <person name="Anantharaman K."/>
            <person name="Brown C.T."/>
            <person name="Burstein D."/>
            <person name="Castelle C.J."/>
            <person name="Probst A.J."/>
            <person name="Thomas B.C."/>
            <person name="Williams K.H."/>
            <person name="Banfield J.F."/>
        </authorList>
    </citation>
    <scope>NUCLEOTIDE SEQUENCE [LARGE SCALE GENOMIC DNA]</scope>
</reference>
<dbReference type="SUPFAM" id="SSF51735">
    <property type="entry name" value="NAD(P)-binding Rossmann-fold domains"/>
    <property type="match status" value="1"/>
</dbReference>
<dbReference type="KEGG" id="prf:PeribacterA2_0079"/>
<dbReference type="PATRIC" id="fig|1735161.3.peg.77"/>
<gene>
    <name evidence="3" type="ORF">PeribacterD1_0079</name>
</gene>
<evidence type="ECO:0000259" key="2">
    <source>
        <dbReference type="Pfam" id="PF01370"/>
    </source>
</evidence>
<dbReference type="Pfam" id="PF01370">
    <property type="entry name" value="Epimerase"/>
    <property type="match status" value="1"/>
</dbReference>
<evidence type="ECO:0000313" key="3">
    <source>
        <dbReference type="EMBL" id="ALM12782.1"/>
    </source>
</evidence>
<dbReference type="PANTHER" id="PTHR43000">
    <property type="entry name" value="DTDP-D-GLUCOSE 4,6-DEHYDRATASE-RELATED"/>
    <property type="match status" value="1"/>
</dbReference>
<dbReference type="Gene3D" id="3.40.50.720">
    <property type="entry name" value="NAD(P)-binding Rossmann-like Domain"/>
    <property type="match status" value="1"/>
</dbReference>
<sequence length="333" mass="36790">MSASDRSAFWRDQPVLVTGGTGFVGSWLVARLLELGAHVVCLVRDWVPESELMHSGAVKRVTLVRGDLCDGALLERILSEYQIDTVFHLAAQAIVGVANKSPVPTFHANIEGTWLLLEACRRTGVKSIVTASSDKAYGEHDVLPYTESMALQGRHPYDVSKSCADLIAQSYAASFGLPVAITRCGNYFGGGDLNWNRVVPGTLRSLLHNERPSLRSDGTFVRDYLYVEDGVEAYLLTAEKLSVSPDLKGQAFNFSYGTPLSVLDVVQKITALMGSDLKPDIRNEASNEIPRQYLDSSKARSVLQWAPRFGFDDAMRRTIQWYRDYFSRNASAS</sequence>
<dbReference type="AlphaFoldDB" id="A0A0S1SIQ0"/>
<feature type="domain" description="NAD-dependent epimerase/dehydratase" evidence="2">
    <location>
        <begin position="15"/>
        <end position="242"/>
    </location>
</feature>
<accession>A0A0S1SQK7</accession>
<dbReference type="InterPro" id="IPR001509">
    <property type="entry name" value="Epimerase_deHydtase"/>
</dbReference>
<name>A0A0S1SIQ0_9BACT</name>
<organism evidence="3 4">
    <name type="scientific">Candidatus Peribacter riflensis</name>
    <dbReference type="NCBI Taxonomy" id="1735162"/>
    <lineage>
        <taxon>Bacteria</taxon>
        <taxon>Candidatus Peregrinibacteriota</taxon>
        <taxon>Candidatus Peribacteria</taxon>
        <taxon>Candidatus Peribacterales</taxon>
        <taxon>Candidatus Peribacteraceae</taxon>
        <taxon>Candidatus Peribacter</taxon>
    </lineage>
</organism>
<dbReference type="Proteomes" id="UP000069135">
    <property type="component" value="Chromosome"/>
</dbReference>
<accession>A0A0S1SI26</accession>
<dbReference type="EMBL" id="CP013065">
    <property type="protein sequence ID" value="ALM12782.1"/>
    <property type="molecule type" value="Genomic_DNA"/>
</dbReference>
<comment type="similarity">
    <text evidence="1">Belongs to the NAD(P)-dependent epimerase/dehydratase family.</text>
</comment>
<dbReference type="STRING" id="1735162.PeribacterB2_0079"/>
<accession>A0A0S1SVC4</accession>
<evidence type="ECO:0000256" key="1">
    <source>
        <dbReference type="ARBA" id="ARBA00007637"/>
    </source>
</evidence>
<reference evidence="3 4" key="2">
    <citation type="journal article" date="2016" name="PeerJ">
        <title>Analysis of five complete genome sequences for members of the class Peribacteria in the recently recognized Peregrinibacteria bacterial phylum.</title>
        <authorList>
            <person name="Anantharaman K."/>
            <person name="Brown C.T."/>
            <person name="Burstein D."/>
            <person name="Castelle C.J."/>
            <person name="Probst A.J."/>
            <person name="Thomas B.C."/>
            <person name="Williams K.H."/>
            <person name="Banfield J.F."/>
        </authorList>
    </citation>
    <scope>NUCLEOTIDE SEQUENCE [LARGE SCALE GENOMIC DNA]</scope>
    <source>
        <strain evidence="3">RIFOXYD1_FULL_PER-ii_59_16</strain>
    </source>
</reference>
<accession>A0A0S1SIQ0</accession>